<dbReference type="GO" id="GO:0016020">
    <property type="term" value="C:membrane"/>
    <property type="evidence" value="ECO:0007669"/>
    <property type="project" value="InterPro"/>
</dbReference>
<keyword evidence="3" id="KW-1185">Reference proteome</keyword>
<sequence>MIKSLFDWANLITSLGLIVGTSSIILSINSHFILAMLTMLVAVCCDVFDGMVARKFRKKKSNFQDMLGVQLDSLADLIHSGVAPGVFVYTILDSNDLFTLSLVFYIVFCCFLRLAYFNCVGLNDKGFFYGLPVFYSPMILSITFLINISLNSNIFFYIFSLIVPSLMVITSLRVKKLTQGLAFYLFTIALLSLVTIYGFMVF</sequence>
<dbReference type="GO" id="GO:0016780">
    <property type="term" value="F:phosphotransferase activity, for other substituted phosphate groups"/>
    <property type="evidence" value="ECO:0007669"/>
    <property type="project" value="InterPro"/>
</dbReference>
<dbReference type="GO" id="GO:0008654">
    <property type="term" value="P:phospholipid biosynthetic process"/>
    <property type="evidence" value="ECO:0007669"/>
    <property type="project" value="InterPro"/>
</dbReference>
<feature type="transmembrane region" description="Helical" evidence="1">
    <location>
        <begin position="74"/>
        <end position="92"/>
    </location>
</feature>
<keyword evidence="1" id="KW-0472">Membrane</keyword>
<dbReference type="Gene3D" id="1.20.120.1760">
    <property type="match status" value="1"/>
</dbReference>
<dbReference type="InterPro" id="IPR043130">
    <property type="entry name" value="CDP-OH_PTrfase_TM_dom"/>
</dbReference>
<evidence type="ECO:0000256" key="1">
    <source>
        <dbReference type="SAM" id="Phobius"/>
    </source>
</evidence>
<dbReference type="EMBL" id="CP001990">
    <property type="protein sequence ID" value="ADE72699.1"/>
    <property type="molecule type" value="Genomic_DNA"/>
</dbReference>
<evidence type="ECO:0000313" key="3">
    <source>
        <dbReference type="Proteomes" id="UP000000935"/>
    </source>
</evidence>
<name>D5E4H4_PRIM1</name>
<keyword evidence="1" id="KW-1133">Transmembrane helix</keyword>
<proteinExistence type="predicted"/>
<dbReference type="AlphaFoldDB" id="D5E4H4"/>
<reference evidence="2 3" key="1">
    <citation type="journal article" date="2011" name="J. Bacteriol.">
        <title>Genome sequences of the biotechnologically important Bacillus megaterium strains QM B1551 and DSM319.</title>
        <authorList>
            <person name="Eppinger M."/>
            <person name="Bunk B."/>
            <person name="Johns M.A."/>
            <person name="Edirisinghe J.N."/>
            <person name="Kutumbaka K.K."/>
            <person name="Koenig S.S."/>
            <person name="Huot Creasy H."/>
            <person name="Rosovitz M.J."/>
            <person name="Riley D.R."/>
            <person name="Daugherty S."/>
            <person name="Martin M."/>
            <person name="Elbourne L.D."/>
            <person name="Paulsen I."/>
            <person name="Biedendieck R."/>
            <person name="Braun C."/>
            <person name="Grayburn S."/>
            <person name="Dhingra S."/>
            <person name="Lukyanchuk V."/>
            <person name="Ball B."/>
            <person name="Ul-Qamar R."/>
            <person name="Seibel J."/>
            <person name="Bremer E."/>
            <person name="Jahn D."/>
            <person name="Ravel J."/>
            <person name="Vary P.S."/>
        </authorList>
    </citation>
    <scope>NUCLEOTIDE SEQUENCE [LARGE SCALE GENOMIC DNA]</scope>
    <source>
        <strain evidence="3">ATCC 12872 / QMB1551</strain>
        <plasmid evidence="2">pBM700</plasmid>
    </source>
</reference>
<protein>
    <submittedName>
        <fullName evidence="2">CDP-alcohol phosphatidyltransferase</fullName>
    </submittedName>
</protein>
<evidence type="ECO:0000313" key="2">
    <source>
        <dbReference type="EMBL" id="ADE72699.1"/>
    </source>
</evidence>
<keyword evidence="1" id="KW-0812">Transmembrane</keyword>
<dbReference type="Proteomes" id="UP000000935">
    <property type="component" value="Plasmid pBM700"/>
</dbReference>
<gene>
    <name evidence="2" type="ordered locus">BMQ_pBM70159</name>
</gene>
<keyword evidence="2" id="KW-0614">Plasmid</keyword>
<dbReference type="HOGENOM" id="CLU_049944_4_0_9"/>
<accession>D5E4H4</accession>
<keyword evidence="2" id="KW-0808">Transferase</keyword>
<dbReference type="Pfam" id="PF01066">
    <property type="entry name" value="CDP-OH_P_transf"/>
    <property type="match status" value="1"/>
</dbReference>
<feature type="transmembrane region" description="Helical" evidence="1">
    <location>
        <begin position="98"/>
        <end position="116"/>
    </location>
</feature>
<geneLocation type="plasmid" evidence="2 3">
    <name>pBM700</name>
</geneLocation>
<feature type="transmembrane region" description="Helical" evidence="1">
    <location>
        <begin position="7"/>
        <end position="26"/>
    </location>
</feature>
<feature type="transmembrane region" description="Helical" evidence="1">
    <location>
        <begin position="32"/>
        <end position="53"/>
    </location>
</feature>
<dbReference type="RefSeq" id="WP_013060086.1">
    <property type="nucleotide sequence ID" value="NC_014023.1"/>
</dbReference>
<feature type="transmembrane region" description="Helical" evidence="1">
    <location>
        <begin position="181"/>
        <end position="200"/>
    </location>
</feature>
<feature type="transmembrane region" description="Helical" evidence="1">
    <location>
        <begin position="154"/>
        <end position="174"/>
    </location>
</feature>
<organism evidence="2 3">
    <name type="scientific">Priestia megaterium (strain ATCC 12872 / QMB1551)</name>
    <name type="common">Bacillus megaterium</name>
    <dbReference type="NCBI Taxonomy" id="545693"/>
    <lineage>
        <taxon>Bacteria</taxon>
        <taxon>Bacillati</taxon>
        <taxon>Bacillota</taxon>
        <taxon>Bacilli</taxon>
        <taxon>Bacillales</taxon>
        <taxon>Bacillaceae</taxon>
        <taxon>Priestia</taxon>
    </lineage>
</organism>
<dbReference type="InterPro" id="IPR000462">
    <property type="entry name" value="CDP-OH_P_trans"/>
</dbReference>
<dbReference type="KEGG" id="bmq:BMQ_pBM70159"/>
<feature type="transmembrane region" description="Helical" evidence="1">
    <location>
        <begin position="128"/>
        <end position="148"/>
    </location>
</feature>